<dbReference type="PRINTS" id="PR01434">
    <property type="entry name" value="NADHDHGNASE5"/>
</dbReference>
<evidence type="ECO:0000256" key="7">
    <source>
        <dbReference type="ARBA" id="ARBA00031027"/>
    </source>
</evidence>
<name>C7TQP4_RADSI</name>
<comment type="subcellular location">
    <subcellularLocation>
        <location evidence="2">Membrane</location>
        <topology evidence="2">Multi-pass membrane protein</topology>
    </subcellularLocation>
</comment>
<keyword evidence="11" id="KW-0496">Mitochondrion</keyword>
<evidence type="ECO:0000256" key="9">
    <source>
        <dbReference type="SAM" id="Phobius"/>
    </source>
</evidence>
<sequence>MYFLFYFIFFIYYGLIFFYFDLGYYLFILILDLNYYKLFFLLILLVIFYLIIFFGNFYMNYYIYYYYYFFLMLIFLLSMFFLLLSSSFLFLIFTWDMLGLSSFFLVLFYGNSDSISGSLVTVLTNRIGDYFLLMFIFLSGLFLNKFMLFMNYMFFFLLELISITKSAQFPFMGWLPKAMSAPTPVSSLVHSSTLVTAGCFLLMHYNYFINFNFYFLIIILSLFTIIFSSIMSFFELDFKKIIALSTLSQIGLCFFSFCLGFYFICLLHLLSHAIFKSVLFMQTGYLIYYSFSQQDLRLYNFYDNMYLYLKVQIMVSLFCLCGLMFYSGMISKHYLLEFFYTINLGFFLLLMVFIMILMTFFYCYKIFFSFFNFNYNFNYLNFSFIYFFLTLMLIFFSLFLIYYLSYNFFFLSVMFLYLDFYLIIFYIVMMMMVFFLFFNYLYFFLKYKYLSDYYLFLLLGLFYYNFLINNIFFNMFLFFLNFFNFIFNKINNLGYYFLLVFLIIMIMLIFV</sequence>
<evidence type="ECO:0000256" key="1">
    <source>
        <dbReference type="ARBA" id="ARBA00003257"/>
    </source>
</evidence>
<feature type="transmembrane region" description="Helical" evidence="9">
    <location>
        <begin position="420"/>
        <end position="442"/>
    </location>
</feature>
<comment type="function">
    <text evidence="1">Core subunit of the mitochondrial membrane respiratory chain NADH dehydrogenase (Complex I) that is believed to belong to the minimal assembly required for catalysis. Complex I functions in the transfer of electrons from NADH to the respiratory chain. The immediate electron acceptor for the enzyme is believed to be ubiquinone.</text>
</comment>
<feature type="transmembrane region" description="Helical" evidence="9">
    <location>
        <begin position="338"/>
        <end position="363"/>
    </location>
</feature>
<feature type="transmembrane region" description="Helical" evidence="9">
    <location>
        <begin position="384"/>
        <end position="405"/>
    </location>
</feature>
<dbReference type="Pfam" id="PF00361">
    <property type="entry name" value="Proton_antipo_M"/>
    <property type="match status" value="1"/>
</dbReference>
<organism evidence="11">
    <name type="scientific">Radopholus similis</name>
    <name type="common">Burrowing nematode worm</name>
    <name type="synonym">Tylenchus similis</name>
    <dbReference type="NCBI Taxonomy" id="46012"/>
    <lineage>
        <taxon>Eukaryota</taxon>
        <taxon>Metazoa</taxon>
        <taxon>Ecdysozoa</taxon>
        <taxon>Nematoda</taxon>
        <taxon>Chromadorea</taxon>
        <taxon>Rhabditida</taxon>
        <taxon>Tylenchina</taxon>
        <taxon>Tylenchomorpha</taxon>
        <taxon>Tylenchoidea</taxon>
        <taxon>Pratylenchidae</taxon>
        <taxon>Radopholinae</taxon>
        <taxon>Radopholus</taxon>
    </lineage>
</organism>
<keyword evidence="6 9" id="KW-0472">Membrane</keyword>
<feature type="transmembrane region" description="Helical" evidence="9">
    <location>
        <begin position="270"/>
        <end position="291"/>
    </location>
</feature>
<protein>
    <recommendedName>
        <fullName evidence="3">NADH:ubiquinone reductase (H(+)-translocating)</fullName>
        <ecNumber evidence="3">7.1.1.2</ecNumber>
    </recommendedName>
    <alternativeName>
        <fullName evidence="7">NADH dehydrogenase subunit 5</fullName>
    </alternativeName>
</protein>
<feature type="transmembrane region" description="Helical" evidence="9">
    <location>
        <begin position="89"/>
        <end position="110"/>
    </location>
</feature>
<reference evidence="11" key="1">
    <citation type="submission" date="2009-04" db="EMBL/GenBank/DDBJ databases">
        <title>Plant-parasitic nematodes: from genomics to functional analysis.</title>
        <authorList>
            <person name="Jacob J."/>
        </authorList>
    </citation>
    <scope>NUCLEOTIDE SEQUENCE</scope>
</reference>
<evidence type="ECO:0000256" key="4">
    <source>
        <dbReference type="ARBA" id="ARBA00022692"/>
    </source>
</evidence>
<evidence type="ECO:0000313" key="11">
    <source>
        <dbReference type="EMBL" id="CAY39369.1"/>
    </source>
</evidence>
<feature type="transmembrane region" description="Helical" evidence="9">
    <location>
        <begin position="307"/>
        <end position="326"/>
    </location>
</feature>
<reference evidence="11" key="2">
    <citation type="submission" date="2009-04" db="EMBL/GenBank/DDBJ databases">
        <title>The mitochondrial genome of Radopholus similis.</title>
        <authorList>
            <person name="Jacob J."/>
            <person name="Vanholm B."/>
            <person name="Vanleeuwen T."/>
            <person name="Devreese B."/>
            <person name="Gheysen G."/>
        </authorList>
    </citation>
    <scope>NUCLEOTIDE SEQUENCE</scope>
</reference>
<dbReference type="EMBL" id="FN313571">
    <property type="protein sequence ID" value="CAY39369.1"/>
    <property type="molecule type" value="Genomic_DNA"/>
</dbReference>
<gene>
    <name evidence="11" type="primary">nad5</name>
</gene>
<dbReference type="GO" id="GO:0015990">
    <property type="term" value="P:electron transport coupled proton transport"/>
    <property type="evidence" value="ECO:0007669"/>
    <property type="project" value="TreeGrafter"/>
</dbReference>
<keyword evidence="4 9" id="KW-0812">Transmembrane</keyword>
<evidence type="ECO:0000256" key="8">
    <source>
        <dbReference type="ARBA" id="ARBA00049551"/>
    </source>
</evidence>
<proteinExistence type="predicted"/>
<keyword evidence="5 9" id="KW-1133">Transmembrane helix</keyword>
<feature type="transmembrane region" description="Helical" evidence="9">
    <location>
        <begin position="213"/>
        <end position="234"/>
    </location>
</feature>
<evidence type="ECO:0000256" key="5">
    <source>
        <dbReference type="ARBA" id="ARBA00022989"/>
    </source>
</evidence>
<evidence type="ECO:0000259" key="10">
    <source>
        <dbReference type="Pfam" id="PF00361"/>
    </source>
</evidence>
<dbReference type="GO" id="GO:0008137">
    <property type="term" value="F:NADH dehydrogenase (ubiquinone) activity"/>
    <property type="evidence" value="ECO:0007669"/>
    <property type="project" value="UniProtKB-EC"/>
</dbReference>
<feature type="transmembrane region" description="Helical" evidence="9">
    <location>
        <begin position="65"/>
        <end position="84"/>
    </location>
</feature>
<feature type="transmembrane region" description="Helical" evidence="9">
    <location>
        <begin position="6"/>
        <end position="31"/>
    </location>
</feature>
<feature type="transmembrane region" description="Helical" evidence="9">
    <location>
        <begin position="454"/>
        <end position="487"/>
    </location>
</feature>
<feature type="domain" description="NADH:quinone oxidoreductase/Mrp antiporter transmembrane" evidence="10">
    <location>
        <begin position="86"/>
        <end position="354"/>
    </location>
</feature>
<geneLocation type="mitochondrion" evidence="11"/>
<dbReference type="InterPro" id="IPR003945">
    <property type="entry name" value="NU5C-like"/>
</dbReference>
<evidence type="ECO:0000256" key="6">
    <source>
        <dbReference type="ARBA" id="ARBA00023136"/>
    </source>
</evidence>
<dbReference type="InterPro" id="IPR001750">
    <property type="entry name" value="ND/Mrp_TM"/>
</dbReference>
<feature type="transmembrane region" description="Helical" evidence="9">
    <location>
        <begin position="241"/>
        <end position="264"/>
    </location>
</feature>
<dbReference type="GO" id="GO:0003954">
    <property type="term" value="F:NADH dehydrogenase activity"/>
    <property type="evidence" value="ECO:0007669"/>
    <property type="project" value="TreeGrafter"/>
</dbReference>
<feature type="transmembrane region" description="Helical" evidence="9">
    <location>
        <begin position="493"/>
        <end position="510"/>
    </location>
</feature>
<feature type="transmembrane region" description="Helical" evidence="9">
    <location>
        <begin position="130"/>
        <end position="158"/>
    </location>
</feature>
<comment type="catalytic activity">
    <reaction evidence="8">
        <text>a ubiquinone + NADH + 5 H(+)(in) = a ubiquinol + NAD(+) + 4 H(+)(out)</text>
        <dbReference type="Rhea" id="RHEA:29091"/>
        <dbReference type="Rhea" id="RHEA-COMP:9565"/>
        <dbReference type="Rhea" id="RHEA-COMP:9566"/>
        <dbReference type="ChEBI" id="CHEBI:15378"/>
        <dbReference type="ChEBI" id="CHEBI:16389"/>
        <dbReference type="ChEBI" id="CHEBI:17976"/>
        <dbReference type="ChEBI" id="CHEBI:57540"/>
        <dbReference type="ChEBI" id="CHEBI:57945"/>
        <dbReference type="EC" id="7.1.1.2"/>
    </reaction>
</comment>
<feature type="transmembrane region" description="Helical" evidence="9">
    <location>
        <begin position="38"/>
        <end position="59"/>
    </location>
</feature>
<accession>C7TQP4</accession>
<evidence type="ECO:0000256" key="3">
    <source>
        <dbReference type="ARBA" id="ARBA00012944"/>
    </source>
</evidence>
<dbReference type="GO" id="GO:0016020">
    <property type="term" value="C:membrane"/>
    <property type="evidence" value="ECO:0007669"/>
    <property type="project" value="UniProtKB-SubCell"/>
</dbReference>
<dbReference type="AlphaFoldDB" id="C7TQP4"/>
<dbReference type="GO" id="GO:0042773">
    <property type="term" value="P:ATP synthesis coupled electron transport"/>
    <property type="evidence" value="ECO:0007669"/>
    <property type="project" value="InterPro"/>
</dbReference>
<evidence type="ECO:0000256" key="2">
    <source>
        <dbReference type="ARBA" id="ARBA00004141"/>
    </source>
</evidence>
<dbReference type="EC" id="7.1.1.2" evidence="3"/>
<dbReference type="PANTHER" id="PTHR42829:SF2">
    <property type="entry name" value="NADH-UBIQUINONE OXIDOREDUCTASE CHAIN 5"/>
    <property type="match status" value="1"/>
</dbReference>
<dbReference type="PANTHER" id="PTHR42829">
    <property type="entry name" value="NADH-UBIQUINONE OXIDOREDUCTASE CHAIN 5"/>
    <property type="match status" value="1"/>
</dbReference>